<comment type="caution">
    <text evidence="2">The sequence shown here is derived from an EMBL/GenBank/DDBJ whole genome shotgun (WGS) entry which is preliminary data.</text>
</comment>
<evidence type="ECO:0000313" key="2">
    <source>
        <dbReference type="EMBL" id="GEC04067.1"/>
    </source>
</evidence>
<name>A0A4Y3VAR7_9ACTN</name>
<dbReference type="EMBL" id="BJND01000012">
    <property type="protein sequence ID" value="GEC04067.1"/>
    <property type="molecule type" value="Genomic_DNA"/>
</dbReference>
<accession>A0A4Y3VAR7</accession>
<evidence type="ECO:0000313" key="3">
    <source>
        <dbReference type="Proteomes" id="UP000317881"/>
    </source>
</evidence>
<gene>
    <name evidence="2" type="ORF">SSP24_17220</name>
</gene>
<reference evidence="2 3" key="1">
    <citation type="submission" date="2019-06" db="EMBL/GenBank/DDBJ databases">
        <title>Whole genome shotgun sequence of Streptomyces spinoverrucosus NBRC 14228.</title>
        <authorList>
            <person name="Hosoyama A."/>
            <person name="Uohara A."/>
            <person name="Ohji S."/>
            <person name="Ichikawa N."/>
        </authorList>
    </citation>
    <scope>NUCLEOTIDE SEQUENCE [LARGE SCALE GENOMIC DNA]</scope>
    <source>
        <strain evidence="2 3">NBRC 14228</strain>
    </source>
</reference>
<dbReference type="Proteomes" id="UP000317881">
    <property type="component" value="Unassembled WGS sequence"/>
</dbReference>
<proteinExistence type="predicted"/>
<evidence type="ECO:0000256" key="1">
    <source>
        <dbReference type="SAM" id="MobiDB-lite"/>
    </source>
</evidence>
<dbReference type="AlphaFoldDB" id="A0A4Y3VAR7"/>
<keyword evidence="3" id="KW-1185">Reference proteome</keyword>
<feature type="compositionally biased region" description="Polar residues" evidence="1">
    <location>
        <begin position="43"/>
        <end position="52"/>
    </location>
</feature>
<feature type="compositionally biased region" description="Polar residues" evidence="1">
    <location>
        <begin position="7"/>
        <end position="17"/>
    </location>
</feature>
<protein>
    <submittedName>
        <fullName evidence="2">Uncharacterized protein</fullName>
    </submittedName>
</protein>
<organism evidence="2 3">
    <name type="scientific">Streptomyces spinoverrucosus</name>
    <dbReference type="NCBI Taxonomy" id="284043"/>
    <lineage>
        <taxon>Bacteria</taxon>
        <taxon>Bacillati</taxon>
        <taxon>Actinomycetota</taxon>
        <taxon>Actinomycetes</taxon>
        <taxon>Kitasatosporales</taxon>
        <taxon>Streptomycetaceae</taxon>
        <taxon>Streptomyces</taxon>
    </lineage>
</organism>
<feature type="region of interest" description="Disordered" evidence="1">
    <location>
        <begin position="1"/>
        <end position="52"/>
    </location>
</feature>
<sequence length="52" mass="5234">MFRGKSGSRTVVTTQEPNGRAALPVRPALPGAPTEARAGVTGSAGQALQDLS</sequence>